<comment type="caution">
    <text evidence="2">The sequence shown here is derived from an EMBL/GenBank/DDBJ whole genome shotgun (WGS) entry which is preliminary data.</text>
</comment>
<name>A0A0F0KJV7_9MICO</name>
<proteinExistence type="predicted"/>
<dbReference type="PATRIC" id="fig|82380.10.peg.2664"/>
<dbReference type="EMBL" id="JYIV01000028">
    <property type="protein sequence ID" value="KJL20435.1"/>
    <property type="molecule type" value="Genomic_DNA"/>
</dbReference>
<dbReference type="RefSeq" id="WP_156149184.1">
    <property type="nucleotide sequence ID" value="NZ_JYIV01000028.1"/>
</dbReference>
<evidence type="ECO:0000313" key="3">
    <source>
        <dbReference type="Proteomes" id="UP000033725"/>
    </source>
</evidence>
<evidence type="ECO:0000313" key="2">
    <source>
        <dbReference type="EMBL" id="KJL20435.1"/>
    </source>
</evidence>
<organism evidence="2 3">
    <name type="scientific">Microbacterium oxydans</name>
    <dbReference type="NCBI Taxonomy" id="82380"/>
    <lineage>
        <taxon>Bacteria</taxon>
        <taxon>Bacillati</taxon>
        <taxon>Actinomycetota</taxon>
        <taxon>Actinomycetes</taxon>
        <taxon>Micrococcales</taxon>
        <taxon>Microbacteriaceae</taxon>
        <taxon>Microbacterium</taxon>
    </lineage>
</organism>
<gene>
    <name evidence="2" type="ORF">RN51_02652</name>
</gene>
<protein>
    <submittedName>
        <fullName evidence="2">Uncharacterized protein</fullName>
    </submittedName>
</protein>
<dbReference type="AlphaFoldDB" id="A0A0F0KJV7"/>
<sequence length="57" mass="5901">MSTNDRNDISTEPSPGPEDIDNLGAEDGKGTPPTVPPTDTDAGDTDGSTEAEDPRED</sequence>
<feature type="region of interest" description="Disordered" evidence="1">
    <location>
        <begin position="1"/>
        <end position="57"/>
    </location>
</feature>
<evidence type="ECO:0000256" key="1">
    <source>
        <dbReference type="SAM" id="MobiDB-lite"/>
    </source>
</evidence>
<reference evidence="2 3" key="1">
    <citation type="submission" date="2015-02" db="EMBL/GenBank/DDBJ databases">
        <title>Draft genome sequences of ten Microbacterium spp. with emphasis on heavy metal contaminated environments.</title>
        <authorList>
            <person name="Corretto E."/>
        </authorList>
    </citation>
    <scope>NUCLEOTIDE SEQUENCE [LARGE SCALE GENOMIC DNA]</scope>
    <source>
        <strain evidence="2 3">BEL163</strain>
    </source>
</reference>
<feature type="compositionally biased region" description="Acidic residues" evidence="1">
    <location>
        <begin position="41"/>
        <end position="57"/>
    </location>
</feature>
<accession>A0A0F0KJV7</accession>
<dbReference type="Proteomes" id="UP000033725">
    <property type="component" value="Unassembled WGS sequence"/>
</dbReference>